<dbReference type="InterPro" id="IPR023214">
    <property type="entry name" value="HAD_sf"/>
</dbReference>
<evidence type="ECO:0000313" key="2">
    <source>
        <dbReference type="EMBL" id="QIN83605.1"/>
    </source>
</evidence>
<dbReference type="InterPro" id="IPR006385">
    <property type="entry name" value="HAD_hydro_SerB1"/>
</dbReference>
<sequence>MLAESYRGKCVLLTGGTGFLGTAIVEKTLRSLPDLGRLYLVVRPSKDKSADYRFHKDMLGSAAFRRLREELGDGFDGRVAEKVRVLEGDVHAPSLGLGEEDLRELSENVDVVIHSAASVVFDAPLDAAVDSNVRGTVGLLKLAREWSKRPLFMHISTAYVAGNIEGDAPEEPPGKTTPNGTTLDAGEEILGLEAVVGEVENASQERGLLRRFESEARNELGMVGSQEEVAERVDQLRRAWMRERLVERGTERARELGWNDVYTFTKSLAERTVVRERGDSPLVILRPAIIESSFREPYPGWIQGSRMADPIIMAYAKGLLREFPGDPETLVDIVPVDHVVNAILAAGIRRPEEPEVFHVASGQRNPLRYRDLYDHVRDYFVENPLRDSGGRPVQVPEWSFPGRGKVELALKAQLTALQVGGKVADRLPDGHMVSDARQRMARAEKRARMSLYYSRIYGAYANMYAVFSTDRTKALYEGLEPEDKETFPFDVTEVRWREWLHGTHLPALTTRPNRKRRRKVEEKPGEVAAIFDVDGTLVGSNVVSYYAWLRMQELPAAVRPLWLAAFMTKIPYYWGLDKISRAHFNRAFYKNYAGWKPERAKHLGRESFAGFTLERIFPDALERLREHKALGHRVVLLSGALDFLLEPMKDLADDVLCSTLAQENGTYTGELVGTPVAGDARARMLASFARKRNVDLSRSYAYADAISDLPMLEAVGRPVAVNPDRRLRAAAEERGWQIRDWGKERVAKKI</sequence>
<dbReference type="CDD" id="cd05236">
    <property type="entry name" value="FAR-N_SDR_e"/>
    <property type="match status" value="1"/>
</dbReference>
<proteinExistence type="predicted"/>
<protein>
    <submittedName>
        <fullName evidence="2">HAD-IB family hydrolase</fullName>
    </submittedName>
</protein>
<dbReference type="GO" id="GO:0080019">
    <property type="term" value="F:alcohol-forming very long-chain fatty acyl-CoA reductase activity"/>
    <property type="evidence" value="ECO:0007669"/>
    <property type="project" value="InterPro"/>
</dbReference>
<dbReference type="InterPro" id="IPR013120">
    <property type="entry name" value="FAR_NAD-bd"/>
</dbReference>
<dbReference type="InterPro" id="IPR036412">
    <property type="entry name" value="HAD-like_sf"/>
</dbReference>
<name>A0A6G8QAU2_9ACTN</name>
<dbReference type="GO" id="GO:0010345">
    <property type="term" value="P:suberin biosynthetic process"/>
    <property type="evidence" value="ECO:0007669"/>
    <property type="project" value="TreeGrafter"/>
</dbReference>
<gene>
    <name evidence="2" type="ORF">GBA63_13880</name>
</gene>
<dbReference type="NCBIfam" id="TIGR01490">
    <property type="entry name" value="HAD-SF-IB-hyp1"/>
    <property type="match status" value="1"/>
</dbReference>
<dbReference type="SUPFAM" id="SSF56784">
    <property type="entry name" value="HAD-like"/>
    <property type="match status" value="1"/>
</dbReference>
<dbReference type="CDD" id="cd02612">
    <property type="entry name" value="HAD_PGPPase"/>
    <property type="match status" value="1"/>
</dbReference>
<accession>A0A6G8QAU2</accession>
<dbReference type="PANTHER" id="PTHR11011">
    <property type="entry name" value="MALE STERILITY PROTEIN 2-RELATED"/>
    <property type="match status" value="1"/>
</dbReference>
<evidence type="ECO:0000259" key="1">
    <source>
        <dbReference type="Pfam" id="PF07993"/>
    </source>
</evidence>
<dbReference type="RefSeq" id="WP_166177061.1">
    <property type="nucleotide sequence ID" value="NZ_CP045119.1"/>
</dbReference>
<evidence type="ECO:0000313" key="3">
    <source>
        <dbReference type="Proteomes" id="UP000501452"/>
    </source>
</evidence>
<dbReference type="GO" id="GO:0016787">
    <property type="term" value="F:hydrolase activity"/>
    <property type="evidence" value="ECO:0007669"/>
    <property type="project" value="UniProtKB-KW"/>
</dbReference>
<dbReference type="Gene3D" id="3.40.50.720">
    <property type="entry name" value="NAD(P)-binding Rossmann-like Domain"/>
    <property type="match status" value="1"/>
</dbReference>
<dbReference type="GO" id="GO:0035336">
    <property type="term" value="P:long-chain fatty-acyl-CoA metabolic process"/>
    <property type="evidence" value="ECO:0007669"/>
    <property type="project" value="TreeGrafter"/>
</dbReference>
<dbReference type="SUPFAM" id="SSF51735">
    <property type="entry name" value="NAD(P)-binding Rossmann-fold domains"/>
    <property type="match status" value="1"/>
</dbReference>
<dbReference type="PANTHER" id="PTHR11011:SF45">
    <property type="entry name" value="FATTY ACYL-COA REDUCTASE CG8306-RELATED"/>
    <property type="match status" value="1"/>
</dbReference>
<dbReference type="AlphaFoldDB" id="A0A6G8QAU2"/>
<reference evidence="2 3" key="1">
    <citation type="submission" date="2019-10" db="EMBL/GenBank/DDBJ databases">
        <title>Rubrobacter sp nov SCSIO 52090 isolated from a deep-sea sediment in the South China Sea.</title>
        <authorList>
            <person name="Chen R.W."/>
        </authorList>
    </citation>
    <scope>NUCLEOTIDE SEQUENCE [LARGE SCALE GENOMIC DNA]</scope>
    <source>
        <strain evidence="2 3">SCSIO 52909</strain>
    </source>
</reference>
<dbReference type="NCBIfam" id="TIGR01488">
    <property type="entry name" value="HAD-SF-IB"/>
    <property type="match status" value="1"/>
</dbReference>
<dbReference type="Gene3D" id="1.20.1440.100">
    <property type="entry name" value="SG protein - dephosphorylation function"/>
    <property type="match status" value="1"/>
</dbReference>
<dbReference type="EMBL" id="CP045119">
    <property type="protein sequence ID" value="QIN83605.1"/>
    <property type="molecule type" value="Genomic_DNA"/>
</dbReference>
<dbReference type="Proteomes" id="UP000501452">
    <property type="component" value="Chromosome"/>
</dbReference>
<organism evidence="2 3">
    <name type="scientific">Rubrobacter tropicus</name>
    <dbReference type="NCBI Taxonomy" id="2653851"/>
    <lineage>
        <taxon>Bacteria</taxon>
        <taxon>Bacillati</taxon>
        <taxon>Actinomycetota</taxon>
        <taxon>Rubrobacteria</taxon>
        <taxon>Rubrobacterales</taxon>
        <taxon>Rubrobacteraceae</taxon>
        <taxon>Rubrobacter</taxon>
    </lineage>
</organism>
<dbReference type="Pfam" id="PF07993">
    <property type="entry name" value="NAD_binding_4"/>
    <property type="match status" value="1"/>
</dbReference>
<dbReference type="InterPro" id="IPR036291">
    <property type="entry name" value="NAD(P)-bd_dom_sf"/>
</dbReference>
<dbReference type="InterPro" id="IPR026055">
    <property type="entry name" value="FAR"/>
</dbReference>
<dbReference type="Gene3D" id="3.40.50.1000">
    <property type="entry name" value="HAD superfamily/HAD-like"/>
    <property type="match status" value="1"/>
</dbReference>
<keyword evidence="3" id="KW-1185">Reference proteome</keyword>
<keyword evidence="2" id="KW-0378">Hydrolase</keyword>
<dbReference type="KEGG" id="rub:GBA63_13880"/>
<feature type="domain" description="Thioester reductase (TE)" evidence="1">
    <location>
        <begin position="13"/>
        <end position="343"/>
    </location>
</feature>
<dbReference type="Pfam" id="PF12710">
    <property type="entry name" value="HAD"/>
    <property type="match status" value="1"/>
</dbReference>